<protein>
    <submittedName>
        <fullName evidence="2">Uncharacterized protein</fullName>
    </submittedName>
</protein>
<proteinExistence type="predicted"/>
<accession>S7Z9F3</accession>
<evidence type="ECO:0000313" key="2">
    <source>
        <dbReference type="EMBL" id="EPS25301.1"/>
    </source>
</evidence>
<dbReference type="Proteomes" id="UP000019376">
    <property type="component" value="Unassembled WGS sequence"/>
</dbReference>
<dbReference type="HOGENOM" id="CLU_3260742_0_0_1"/>
<dbReference type="AlphaFoldDB" id="S7Z9F3"/>
<reference evidence="2 3" key="1">
    <citation type="journal article" date="2013" name="PLoS ONE">
        <title>Genomic and secretomic analyses reveal unique features of the lignocellulolytic enzyme system of Penicillium decumbens.</title>
        <authorList>
            <person name="Liu G."/>
            <person name="Zhang L."/>
            <person name="Wei X."/>
            <person name="Zou G."/>
            <person name="Qin Y."/>
            <person name="Ma L."/>
            <person name="Li J."/>
            <person name="Zheng H."/>
            <person name="Wang S."/>
            <person name="Wang C."/>
            <person name="Xun L."/>
            <person name="Zhao G.-P."/>
            <person name="Zhou Z."/>
            <person name="Qu Y."/>
        </authorList>
    </citation>
    <scope>NUCLEOTIDE SEQUENCE [LARGE SCALE GENOMIC DNA]</scope>
    <source>
        <strain evidence="3">114-2 / CGMCC 5302</strain>
    </source>
</reference>
<keyword evidence="3" id="KW-1185">Reference proteome</keyword>
<dbReference type="EMBL" id="KB644408">
    <property type="protein sequence ID" value="EPS25301.1"/>
    <property type="molecule type" value="Genomic_DNA"/>
</dbReference>
<organism evidence="2 3">
    <name type="scientific">Penicillium oxalicum (strain 114-2 / CGMCC 5302)</name>
    <name type="common">Penicillium decumbens</name>
    <dbReference type="NCBI Taxonomy" id="933388"/>
    <lineage>
        <taxon>Eukaryota</taxon>
        <taxon>Fungi</taxon>
        <taxon>Dikarya</taxon>
        <taxon>Ascomycota</taxon>
        <taxon>Pezizomycotina</taxon>
        <taxon>Eurotiomycetes</taxon>
        <taxon>Eurotiomycetidae</taxon>
        <taxon>Eurotiales</taxon>
        <taxon>Aspergillaceae</taxon>
        <taxon>Penicillium</taxon>
    </lineage>
</organism>
<feature type="region of interest" description="Disordered" evidence="1">
    <location>
        <begin position="1"/>
        <end position="42"/>
    </location>
</feature>
<evidence type="ECO:0000313" key="3">
    <source>
        <dbReference type="Proteomes" id="UP000019376"/>
    </source>
</evidence>
<gene>
    <name evidence="2" type="ORF">PDE_00234</name>
</gene>
<sequence length="42" mass="4549">MYMALENRVSDPVDTKSSQGSAHKLGTHSQARPRFDSSTLAA</sequence>
<name>S7Z9F3_PENO1</name>
<evidence type="ECO:0000256" key="1">
    <source>
        <dbReference type="SAM" id="MobiDB-lite"/>
    </source>
</evidence>